<feature type="compositionally biased region" description="Basic and acidic residues" evidence="18">
    <location>
        <begin position="774"/>
        <end position="786"/>
    </location>
</feature>
<dbReference type="Pfam" id="PF04696">
    <property type="entry name" value="Pinin_SDK_memA"/>
    <property type="match status" value="1"/>
</dbReference>
<keyword evidence="9 21" id="KW-0418">Kinase</keyword>
<reference evidence="21 22" key="1">
    <citation type="journal article" date="2018" name="IMA Fungus">
        <title>IMA Genome-F 10: Nine draft genome sequences of Claviceps purpurea s.lat., including C. arundinis, C. humidiphila, and C. cf. spartinae, pseudomolecules for the pitch canker pathogen Fusarium circinatum, draft genome of Davidsoniella eucalypti, Grosmannia galeiformis, Quambalaria eucalypti, and Teratosphaeria destructans.</title>
        <authorList>
            <person name="Wingfield B.D."/>
            <person name="Liu M."/>
            <person name="Nguyen H.D."/>
            <person name="Lane F.A."/>
            <person name="Morgan S.W."/>
            <person name="De Vos L."/>
            <person name="Wilken P.M."/>
            <person name="Duong T.A."/>
            <person name="Aylward J."/>
            <person name="Coetzee M.P."/>
            <person name="Dadej K."/>
            <person name="De Beer Z.W."/>
            <person name="Findlay W."/>
            <person name="Havenga M."/>
            <person name="Kolarik M."/>
            <person name="Menzies J.G."/>
            <person name="Naidoo K."/>
            <person name="Pochopski O."/>
            <person name="Shoukouhi P."/>
            <person name="Santana Q.C."/>
            <person name="Seifert K.A."/>
            <person name="Soal N."/>
            <person name="Steenkamp E.T."/>
            <person name="Tatham C.T."/>
            <person name="van der Nest M.A."/>
            <person name="Wingfield M.J."/>
        </authorList>
    </citation>
    <scope>NUCLEOTIDE SEQUENCE [LARGE SCALE GENOMIC DNA]</scope>
    <source>
        <strain evidence="21">CMW44962</strain>
    </source>
</reference>
<dbReference type="Proteomes" id="UP001138500">
    <property type="component" value="Unassembled WGS sequence"/>
</dbReference>
<keyword evidence="6" id="KW-0808">Transferase</keyword>
<evidence type="ECO:0000256" key="12">
    <source>
        <dbReference type="ARBA" id="ARBA00022977"/>
    </source>
</evidence>
<dbReference type="PANTHER" id="PTHR20857">
    <property type="entry name" value="THIAMINE-PHOSPHATE PYROPHOSPHORYLASE"/>
    <property type="match status" value="1"/>
</dbReference>
<evidence type="ECO:0000256" key="16">
    <source>
        <dbReference type="ARBA" id="ARBA00061146"/>
    </source>
</evidence>
<evidence type="ECO:0000256" key="5">
    <source>
        <dbReference type="ARBA" id="ARBA00005165"/>
    </source>
</evidence>
<dbReference type="HAMAP" id="MF_00228">
    <property type="entry name" value="Thz_kinase"/>
    <property type="match status" value="1"/>
</dbReference>
<comment type="caution">
    <text evidence="21">The sequence shown here is derived from an EMBL/GenBank/DDBJ whole genome shotgun (WGS) entry which is preliminary data.</text>
</comment>
<dbReference type="FunFam" id="3.40.1190.20:FF:000042">
    <property type="entry name" value="Probable thiamine biosynthetic bifunctional enzyme"/>
    <property type="match status" value="1"/>
</dbReference>
<keyword evidence="22" id="KW-1185">Reference proteome</keyword>
<feature type="region of interest" description="Disordered" evidence="18">
    <location>
        <begin position="697"/>
        <end position="831"/>
    </location>
</feature>
<evidence type="ECO:0000256" key="14">
    <source>
        <dbReference type="ARBA" id="ARBA00047851"/>
    </source>
</evidence>
<dbReference type="OrthoDB" id="4994at2759"/>
<evidence type="ECO:0000256" key="2">
    <source>
        <dbReference type="ARBA" id="ARBA00001946"/>
    </source>
</evidence>
<protein>
    <submittedName>
        <fullName evidence="21">Hydroxyethylthiazole kinase</fullName>
    </submittedName>
</protein>
<dbReference type="InterPro" id="IPR036206">
    <property type="entry name" value="ThiamineP_synth_sf"/>
</dbReference>
<dbReference type="GO" id="GO:0005524">
    <property type="term" value="F:ATP binding"/>
    <property type="evidence" value="ECO:0007669"/>
    <property type="project" value="UniProtKB-KW"/>
</dbReference>
<comment type="pathway">
    <text evidence="4">Cofactor biosynthesis; thiamine diphosphate biosynthesis; 4-methyl-5-(2-phosphoethyl)-thiazole from 5-(2-hydroxyethyl)-4-methylthiazole: step 1/1.</text>
</comment>
<organism evidence="21 22">
    <name type="scientific">Teratosphaeria destructans</name>
    <dbReference type="NCBI Taxonomy" id="418781"/>
    <lineage>
        <taxon>Eukaryota</taxon>
        <taxon>Fungi</taxon>
        <taxon>Dikarya</taxon>
        <taxon>Ascomycota</taxon>
        <taxon>Pezizomycotina</taxon>
        <taxon>Dothideomycetes</taxon>
        <taxon>Dothideomycetidae</taxon>
        <taxon>Mycosphaerellales</taxon>
        <taxon>Teratosphaeriaceae</taxon>
        <taxon>Teratosphaeria</taxon>
    </lineage>
</organism>
<evidence type="ECO:0000256" key="1">
    <source>
        <dbReference type="ARBA" id="ARBA00001771"/>
    </source>
</evidence>
<dbReference type="GO" id="GO:0009228">
    <property type="term" value="P:thiamine biosynthetic process"/>
    <property type="evidence" value="ECO:0007669"/>
    <property type="project" value="UniProtKB-KW"/>
</dbReference>
<comment type="function">
    <text evidence="3">Condenses 4-methyl-5-(beta-hydroxyethyl)thiazole monophosphate (THZ-P) and 2-methyl-4-amino-5-hydroxymethyl pyrimidine pyrophosphate (HMP-PP) to form thiamine monophosphate (TMP).</text>
</comment>
<comment type="similarity">
    <text evidence="16">In the C-terminal section; belongs to the Thz kinase family.</text>
</comment>
<evidence type="ECO:0000256" key="11">
    <source>
        <dbReference type="ARBA" id="ARBA00022842"/>
    </source>
</evidence>
<evidence type="ECO:0000256" key="7">
    <source>
        <dbReference type="ARBA" id="ARBA00022723"/>
    </source>
</evidence>
<dbReference type="Gene3D" id="3.40.1190.20">
    <property type="match status" value="1"/>
</dbReference>
<comment type="similarity">
    <text evidence="17">In the N-terminal section; belongs to the thiamine-phosphate synthase family.</text>
</comment>
<dbReference type="FunFam" id="3.20.20.70:FF:000104">
    <property type="entry name" value="Thiamine biosynthetic bifunctional enzyme"/>
    <property type="match status" value="1"/>
</dbReference>
<dbReference type="AlphaFoldDB" id="A0A9W7T0B7"/>
<evidence type="ECO:0000256" key="10">
    <source>
        <dbReference type="ARBA" id="ARBA00022840"/>
    </source>
</evidence>
<feature type="compositionally biased region" description="Basic and acidic residues" evidence="18">
    <location>
        <begin position="526"/>
        <end position="537"/>
    </location>
</feature>
<dbReference type="GO" id="GO:0004417">
    <property type="term" value="F:hydroxyethylthiazole kinase activity"/>
    <property type="evidence" value="ECO:0007669"/>
    <property type="project" value="UniProtKB-EC"/>
</dbReference>
<keyword evidence="7" id="KW-0479">Metal-binding</keyword>
<dbReference type="SUPFAM" id="SSF53613">
    <property type="entry name" value="Ribokinase-like"/>
    <property type="match status" value="1"/>
</dbReference>
<reference evidence="21 22" key="2">
    <citation type="journal article" date="2021" name="Curr. Genet.">
        <title>Genetic response to nitrogen starvation in the aggressive Eucalyptus foliar pathogen Teratosphaeria destructans.</title>
        <authorList>
            <person name="Havenga M."/>
            <person name="Wingfield B.D."/>
            <person name="Wingfield M.J."/>
            <person name="Dreyer L.L."/>
            <person name="Roets F."/>
            <person name="Aylward J."/>
        </authorList>
    </citation>
    <scope>NUCLEOTIDE SEQUENCE [LARGE SCALE GENOMIC DNA]</scope>
    <source>
        <strain evidence="21">CMW44962</strain>
    </source>
</reference>
<dbReference type="InterPro" id="IPR006786">
    <property type="entry name" value="Pinin_SDK_MemA"/>
</dbReference>
<dbReference type="NCBIfam" id="TIGR00693">
    <property type="entry name" value="thiE"/>
    <property type="match status" value="1"/>
</dbReference>
<dbReference type="InterPro" id="IPR029056">
    <property type="entry name" value="Ribokinase-like"/>
</dbReference>
<feature type="compositionally biased region" description="Basic and acidic residues" evidence="18">
    <location>
        <begin position="607"/>
        <end position="658"/>
    </location>
</feature>
<dbReference type="InterPro" id="IPR013785">
    <property type="entry name" value="Aldolase_TIM"/>
</dbReference>
<evidence type="ECO:0000256" key="13">
    <source>
        <dbReference type="ARBA" id="ARBA00047334"/>
    </source>
</evidence>
<evidence type="ECO:0000256" key="17">
    <source>
        <dbReference type="ARBA" id="ARBA00061283"/>
    </source>
</evidence>
<comment type="catalytic activity">
    <reaction evidence="1">
        <text>5-(2-hydroxyethyl)-4-methylthiazole + ATP = 4-methyl-5-(2-phosphooxyethyl)-thiazole + ADP + H(+)</text>
        <dbReference type="Rhea" id="RHEA:24212"/>
        <dbReference type="ChEBI" id="CHEBI:15378"/>
        <dbReference type="ChEBI" id="CHEBI:17957"/>
        <dbReference type="ChEBI" id="CHEBI:30616"/>
        <dbReference type="ChEBI" id="CHEBI:58296"/>
        <dbReference type="ChEBI" id="CHEBI:456216"/>
        <dbReference type="EC" id="2.7.1.50"/>
    </reaction>
</comment>
<feature type="region of interest" description="Disordered" evidence="18">
    <location>
        <begin position="511"/>
        <end position="658"/>
    </location>
</feature>
<dbReference type="NCBIfam" id="NF006830">
    <property type="entry name" value="PRK09355.1"/>
    <property type="match status" value="1"/>
</dbReference>
<dbReference type="GO" id="GO:0004789">
    <property type="term" value="F:thiamine-phosphate diphosphorylase activity"/>
    <property type="evidence" value="ECO:0007669"/>
    <property type="project" value="UniProtKB-EC"/>
</dbReference>
<evidence type="ECO:0000313" key="22">
    <source>
        <dbReference type="Proteomes" id="UP001138500"/>
    </source>
</evidence>
<keyword evidence="10" id="KW-0067">ATP-binding</keyword>
<comment type="catalytic activity">
    <reaction evidence="14">
        <text>2-(2-carboxy-4-methylthiazol-5-yl)ethyl phosphate + 4-amino-2-methyl-5-(diphosphooxymethyl)pyrimidine + 2 H(+) = thiamine phosphate + CO2 + diphosphate</text>
        <dbReference type="Rhea" id="RHEA:47848"/>
        <dbReference type="ChEBI" id="CHEBI:15378"/>
        <dbReference type="ChEBI" id="CHEBI:16526"/>
        <dbReference type="ChEBI" id="CHEBI:33019"/>
        <dbReference type="ChEBI" id="CHEBI:37575"/>
        <dbReference type="ChEBI" id="CHEBI:57841"/>
        <dbReference type="ChEBI" id="CHEBI:62890"/>
        <dbReference type="EC" id="2.5.1.3"/>
    </reaction>
</comment>
<comment type="cofactor">
    <cofactor evidence="2">
        <name>Mg(2+)</name>
        <dbReference type="ChEBI" id="CHEBI:18420"/>
    </cofactor>
</comment>
<feature type="compositionally biased region" description="Basic and acidic residues" evidence="18">
    <location>
        <begin position="731"/>
        <end position="744"/>
    </location>
</feature>
<evidence type="ECO:0000259" key="19">
    <source>
        <dbReference type="Pfam" id="PF02581"/>
    </source>
</evidence>
<evidence type="ECO:0000313" key="21">
    <source>
        <dbReference type="EMBL" id="KAH9844674.1"/>
    </source>
</evidence>
<dbReference type="InterPro" id="IPR022998">
    <property type="entry name" value="ThiamineP_synth_TenI"/>
</dbReference>
<gene>
    <name evidence="21" type="ORF">Tdes44962_MAKER07210</name>
</gene>
<dbReference type="PRINTS" id="PR01099">
    <property type="entry name" value="HYETHTZKNASE"/>
</dbReference>
<dbReference type="InterPro" id="IPR000417">
    <property type="entry name" value="Hyethyz_kinase"/>
</dbReference>
<dbReference type="InterPro" id="IPR034291">
    <property type="entry name" value="TMP_synthase"/>
</dbReference>
<dbReference type="CDD" id="cd00564">
    <property type="entry name" value="TMP_TenI"/>
    <property type="match status" value="1"/>
</dbReference>
<dbReference type="SUPFAM" id="SSF51391">
    <property type="entry name" value="Thiamin phosphate synthase"/>
    <property type="match status" value="1"/>
</dbReference>
<evidence type="ECO:0000259" key="20">
    <source>
        <dbReference type="Pfam" id="PF04696"/>
    </source>
</evidence>
<evidence type="ECO:0000256" key="4">
    <source>
        <dbReference type="ARBA" id="ARBA00004868"/>
    </source>
</evidence>
<keyword evidence="8" id="KW-0547">Nucleotide-binding</keyword>
<feature type="compositionally biased region" description="Polar residues" evidence="18">
    <location>
        <begin position="559"/>
        <end position="574"/>
    </location>
</feature>
<feature type="compositionally biased region" description="Basic and acidic residues" evidence="18">
    <location>
        <begin position="697"/>
        <end position="712"/>
    </location>
</feature>
<dbReference type="GO" id="GO:0000287">
    <property type="term" value="F:magnesium ion binding"/>
    <property type="evidence" value="ECO:0007669"/>
    <property type="project" value="InterPro"/>
</dbReference>
<dbReference type="NCBIfam" id="TIGR00694">
    <property type="entry name" value="thiM"/>
    <property type="match status" value="1"/>
</dbReference>
<evidence type="ECO:0000256" key="6">
    <source>
        <dbReference type="ARBA" id="ARBA00022679"/>
    </source>
</evidence>
<evidence type="ECO:0000256" key="8">
    <source>
        <dbReference type="ARBA" id="ARBA00022741"/>
    </source>
</evidence>
<comment type="catalytic activity">
    <reaction evidence="15">
        <text>2-[(2R,5Z)-2-carboxy-4-methylthiazol-5(2H)-ylidene]ethyl phosphate + 4-amino-2-methyl-5-(diphosphooxymethyl)pyrimidine + 2 H(+) = thiamine phosphate + CO2 + diphosphate</text>
        <dbReference type="Rhea" id="RHEA:47844"/>
        <dbReference type="ChEBI" id="CHEBI:15378"/>
        <dbReference type="ChEBI" id="CHEBI:16526"/>
        <dbReference type="ChEBI" id="CHEBI:33019"/>
        <dbReference type="ChEBI" id="CHEBI:37575"/>
        <dbReference type="ChEBI" id="CHEBI:57841"/>
        <dbReference type="ChEBI" id="CHEBI:62899"/>
        <dbReference type="EC" id="2.5.1.3"/>
    </reaction>
</comment>
<comment type="catalytic activity">
    <reaction evidence="13">
        <text>4-methyl-5-(2-phosphooxyethyl)-thiazole + 4-amino-2-methyl-5-(diphosphooxymethyl)pyrimidine + H(+) = thiamine phosphate + diphosphate</text>
        <dbReference type="Rhea" id="RHEA:22328"/>
        <dbReference type="ChEBI" id="CHEBI:15378"/>
        <dbReference type="ChEBI" id="CHEBI:33019"/>
        <dbReference type="ChEBI" id="CHEBI:37575"/>
        <dbReference type="ChEBI" id="CHEBI:57841"/>
        <dbReference type="ChEBI" id="CHEBI:58296"/>
        <dbReference type="EC" id="2.5.1.3"/>
    </reaction>
</comment>
<dbReference type="EMBL" id="RIBY02000258">
    <property type="protein sequence ID" value="KAH9844674.1"/>
    <property type="molecule type" value="Genomic_DNA"/>
</dbReference>
<keyword evidence="11" id="KW-0460">Magnesium</keyword>
<dbReference type="GO" id="GO:0005737">
    <property type="term" value="C:cytoplasm"/>
    <property type="evidence" value="ECO:0007669"/>
    <property type="project" value="TreeGrafter"/>
</dbReference>
<evidence type="ECO:0000256" key="9">
    <source>
        <dbReference type="ARBA" id="ARBA00022777"/>
    </source>
</evidence>
<evidence type="ECO:0000256" key="15">
    <source>
        <dbReference type="ARBA" id="ARBA00047883"/>
    </source>
</evidence>
<dbReference type="PANTHER" id="PTHR20857:SF23">
    <property type="entry name" value="THIAMINE BIOSYNTHETIC BIFUNCTIONAL ENZYME"/>
    <property type="match status" value="1"/>
</dbReference>
<accession>A0A9W7T0B7</accession>
<sequence>MATSTCTQQVDYSLYLVTDSTPAILGDKDLVAVVKAAVEGGVTIVQLRDKTSDTGDLVRIAKALHAVTKPAGVPLLINDRVDVALASGVEGVHVGQDDLDLKTARHILGPHAIIGVTANNLDEALTAARDGADYLGIGTVYATPTKENTKSIIGTAGVQSVLTALAKAKLHVKTVAIGGINASNVQRILYQCTSPLKRLDGVAVVSAIMASTDPRAATEDLKRLIATPPAFASSASKPSLNRDDIVATAPHIVARLAAKKPLCHNMTNQVVQNFAANVALAIGSSPIMSDNGLEAADLAALGGSLVINMGTTIPEVRGNHLKALAAYNSVGGPVLFDPVGAGATDQRRQGVKALMAGGYFDVIKGNEGEIRTVSGAQGVKQHGVDSGASMLSLEEKIAVVQETAARDRNVILMTGSTDIISDGERTFTVANGHELLGEITGSGCTLGTTIASVLAVEREDKLLAALTGLLIYEVAAERAAGREQVRGPGSFVPAFIDELYLIRQENVVMATEAAERPPSPNGLKRRPSEGSEQENKRPRVSPGKKHPEIEQEGDGVVRESSNAGSSAASDQTGSEPKDARRKSNVADEKKRSKRLFGALLGNLNQPSDREAKRRREIEDRRKAELQRQDNERLEKKQRRLDRMAEQRRDAQRKVDEQNMRMRHKQMLGAANFLQTTTEPKLFYRPWDLRADEEDRIDEQIREAEDQIAREVGEFEGGPIRGKAVEQPPQHDPGEDVKPVEEDSKQTPTPSEKQEQPIADVEEAQPASEASAKSGDTDKPKDVHEAPEPADDANTASNEPDEPAVDGEQAKHKDGDHDECEGVSAGANRTVS</sequence>
<feature type="domain" description="Thiamine phosphate synthase/TenI" evidence="19">
    <location>
        <begin position="14"/>
        <end position="208"/>
    </location>
</feature>
<proteinExistence type="inferred from homology"/>
<dbReference type="Pfam" id="PF02581">
    <property type="entry name" value="TMP-TENI"/>
    <property type="match status" value="1"/>
</dbReference>
<evidence type="ECO:0000256" key="18">
    <source>
        <dbReference type="SAM" id="MobiDB-lite"/>
    </source>
</evidence>
<dbReference type="Pfam" id="PF02110">
    <property type="entry name" value="HK"/>
    <property type="match status" value="1"/>
</dbReference>
<dbReference type="Gene3D" id="3.20.20.70">
    <property type="entry name" value="Aldolase class I"/>
    <property type="match status" value="1"/>
</dbReference>
<evidence type="ECO:0000256" key="3">
    <source>
        <dbReference type="ARBA" id="ARBA00003814"/>
    </source>
</evidence>
<dbReference type="CDD" id="cd01170">
    <property type="entry name" value="THZ_kinase"/>
    <property type="match status" value="1"/>
</dbReference>
<keyword evidence="12" id="KW-0784">Thiamine biosynthesis</keyword>
<comment type="pathway">
    <text evidence="5">Cofactor biosynthesis; thiamine diphosphate biosynthesis; thiamine phosphate from 4-amino-2-methyl-5-diphosphomethylpyrimidine and 4-methyl-5-(2-phosphoethyl)-thiazole: step 1/1.</text>
</comment>
<feature type="domain" description="Pinin/SDK/MemA protein" evidence="20">
    <location>
        <begin position="587"/>
        <end position="700"/>
    </location>
</feature>
<dbReference type="HAMAP" id="MF_00097">
    <property type="entry name" value="TMP_synthase"/>
    <property type="match status" value="1"/>
</dbReference>
<name>A0A9W7T0B7_9PEZI</name>